<comment type="similarity">
    <text evidence="1">Belongs to the PemK/MazF family.</text>
</comment>
<proteinExistence type="inferred from homology"/>
<dbReference type="EMBL" id="PKKO01000001">
    <property type="protein sequence ID" value="PKY73289.1"/>
    <property type="molecule type" value="Genomic_DNA"/>
</dbReference>
<dbReference type="AlphaFoldDB" id="A0A2I1IQ92"/>
<dbReference type="STRING" id="33007.HMPREF3198_00938"/>
<dbReference type="Gene3D" id="2.30.30.110">
    <property type="match status" value="1"/>
</dbReference>
<gene>
    <name evidence="4" type="ORF">CYJ19_01485</name>
</gene>
<accession>A0A2I1IQ92</accession>
<feature type="compositionally biased region" description="Gly residues" evidence="3">
    <location>
        <begin position="24"/>
        <end position="37"/>
    </location>
</feature>
<dbReference type="Pfam" id="PF02452">
    <property type="entry name" value="PemK_toxin"/>
    <property type="match status" value="1"/>
</dbReference>
<evidence type="ECO:0000256" key="2">
    <source>
        <dbReference type="ARBA" id="ARBA00022649"/>
    </source>
</evidence>
<sequence>MANIPWGMVRKATRLLLRALNKGGSQGKSGGANGGSTQGAPSGAKARYLRKGAPLPKFDYAPARDGDADPGEVVWTWVPYEEDASRGKDRPVLVLAYSGAEVICAQLTSKDHDRDAAQEARWGRYWMDIGTGNWDSKRRPSEVRLDRLLSVPQDAVRREGGRLNKHTYNQVVAQIQKIQG</sequence>
<evidence type="ECO:0000256" key="1">
    <source>
        <dbReference type="ARBA" id="ARBA00007521"/>
    </source>
</evidence>
<protein>
    <submittedName>
        <fullName evidence="4">Type II toxin-antitoxin system PemK/MazF family toxin</fullName>
    </submittedName>
</protein>
<keyword evidence="5" id="KW-1185">Reference proteome</keyword>
<keyword evidence="2" id="KW-1277">Toxin-antitoxin system</keyword>
<dbReference type="Proteomes" id="UP000235122">
    <property type="component" value="Unassembled WGS sequence"/>
</dbReference>
<comment type="caution">
    <text evidence="4">The sequence shown here is derived from an EMBL/GenBank/DDBJ whole genome shotgun (WGS) entry which is preliminary data.</text>
</comment>
<dbReference type="InterPro" id="IPR011067">
    <property type="entry name" value="Plasmid_toxin/cell-grow_inhib"/>
</dbReference>
<evidence type="ECO:0000256" key="3">
    <source>
        <dbReference type="SAM" id="MobiDB-lite"/>
    </source>
</evidence>
<evidence type="ECO:0000313" key="4">
    <source>
        <dbReference type="EMBL" id="PKY73289.1"/>
    </source>
</evidence>
<organism evidence="4 5">
    <name type="scientific">Winkia neuii</name>
    <dbReference type="NCBI Taxonomy" id="33007"/>
    <lineage>
        <taxon>Bacteria</taxon>
        <taxon>Bacillati</taxon>
        <taxon>Actinomycetota</taxon>
        <taxon>Actinomycetes</taxon>
        <taxon>Actinomycetales</taxon>
        <taxon>Actinomycetaceae</taxon>
        <taxon>Winkia</taxon>
    </lineage>
</organism>
<feature type="region of interest" description="Disordered" evidence="3">
    <location>
        <begin position="22"/>
        <end position="46"/>
    </location>
</feature>
<reference evidence="4 5" key="1">
    <citation type="submission" date="2017-12" db="EMBL/GenBank/DDBJ databases">
        <title>Phylogenetic diversity of female urinary microbiome.</title>
        <authorList>
            <person name="Thomas-White K."/>
            <person name="Wolfe A.J."/>
        </authorList>
    </citation>
    <scope>NUCLEOTIDE SEQUENCE [LARGE SCALE GENOMIC DNA]</scope>
    <source>
        <strain evidence="4 5">UMB0402</strain>
    </source>
</reference>
<dbReference type="InterPro" id="IPR003477">
    <property type="entry name" value="PemK-like"/>
</dbReference>
<name>A0A2I1IQ92_9ACTO</name>
<dbReference type="SUPFAM" id="SSF50118">
    <property type="entry name" value="Cell growth inhibitor/plasmid maintenance toxic component"/>
    <property type="match status" value="1"/>
</dbReference>
<dbReference type="GeneID" id="35866250"/>
<dbReference type="RefSeq" id="WP_024330676.1">
    <property type="nucleotide sequence ID" value="NZ_JASOXK010000001.1"/>
</dbReference>
<evidence type="ECO:0000313" key="5">
    <source>
        <dbReference type="Proteomes" id="UP000235122"/>
    </source>
</evidence>
<dbReference type="GO" id="GO:0003677">
    <property type="term" value="F:DNA binding"/>
    <property type="evidence" value="ECO:0007669"/>
    <property type="project" value="InterPro"/>
</dbReference>